<accession>A0A1G9MF11</accession>
<evidence type="ECO:0000259" key="3">
    <source>
        <dbReference type="Pfam" id="PF13670"/>
    </source>
</evidence>
<dbReference type="STRING" id="525640.SAMN04487971_12031"/>
<reference evidence="5" key="1">
    <citation type="submission" date="2016-10" db="EMBL/GenBank/DDBJ databases">
        <authorList>
            <person name="Varghese N."/>
            <person name="Submissions S."/>
        </authorList>
    </citation>
    <scope>NUCLEOTIDE SEQUENCE [LARGE SCALE GENOMIC DNA]</scope>
    <source>
        <strain evidence="5">CGMCC 1.7655</strain>
    </source>
</reference>
<organism evidence="4 5">
    <name type="scientific">Paracoccus chinensis</name>
    <dbReference type="NCBI Taxonomy" id="525640"/>
    <lineage>
        <taxon>Bacteria</taxon>
        <taxon>Pseudomonadati</taxon>
        <taxon>Pseudomonadota</taxon>
        <taxon>Alphaproteobacteria</taxon>
        <taxon>Rhodobacterales</taxon>
        <taxon>Paracoccaceae</taxon>
        <taxon>Paracoccus</taxon>
    </lineage>
</organism>
<dbReference type="AlphaFoldDB" id="A0A1G9MF11"/>
<dbReference type="Proteomes" id="UP000199555">
    <property type="component" value="Unassembled WGS sequence"/>
</dbReference>
<feature type="region of interest" description="Disordered" evidence="1">
    <location>
        <begin position="85"/>
        <end position="143"/>
    </location>
</feature>
<gene>
    <name evidence="4" type="ORF">SAMN04487971_12031</name>
</gene>
<evidence type="ECO:0000313" key="5">
    <source>
        <dbReference type="Proteomes" id="UP000199555"/>
    </source>
</evidence>
<name>A0A1G9MF11_9RHOB</name>
<keyword evidence="5" id="KW-1185">Reference proteome</keyword>
<feature type="compositionally biased region" description="Basic and acidic residues" evidence="1">
    <location>
        <begin position="85"/>
        <end position="97"/>
    </location>
</feature>
<dbReference type="InterPro" id="IPR025711">
    <property type="entry name" value="PepSY"/>
</dbReference>
<keyword evidence="2" id="KW-0732">Signal</keyword>
<feature type="chain" id="PRO_5011563613" description="PepSY domain-containing protein" evidence="2">
    <location>
        <begin position="23"/>
        <end position="143"/>
    </location>
</feature>
<evidence type="ECO:0000256" key="2">
    <source>
        <dbReference type="SAM" id="SignalP"/>
    </source>
</evidence>
<protein>
    <recommendedName>
        <fullName evidence="3">PepSY domain-containing protein</fullName>
    </recommendedName>
</protein>
<evidence type="ECO:0000256" key="1">
    <source>
        <dbReference type="SAM" id="MobiDB-lite"/>
    </source>
</evidence>
<evidence type="ECO:0000313" key="4">
    <source>
        <dbReference type="EMBL" id="SDL72840.1"/>
    </source>
</evidence>
<dbReference type="OrthoDB" id="7365433at2"/>
<dbReference type="Pfam" id="PF13670">
    <property type="entry name" value="PepSY_2"/>
    <property type="match status" value="1"/>
</dbReference>
<feature type="compositionally biased region" description="Low complexity" evidence="1">
    <location>
        <begin position="134"/>
        <end position="143"/>
    </location>
</feature>
<feature type="compositionally biased region" description="Pro residues" evidence="1">
    <location>
        <begin position="120"/>
        <end position="130"/>
    </location>
</feature>
<feature type="domain" description="PepSY" evidence="3">
    <location>
        <begin position="9"/>
        <end position="88"/>
    </location>
</feature>
<feature type="signal peptide" evidence="2">
    <location>
        <begin position="1"/>
        <end position="22"/>
    </location>
</feature>
<dbReference type="EMBL" id="FNGE01000020">
    <property type="protein sequence ID" value="SDL72840.1"/>
    <property type="molecule type" value="Genomic_DNA"/>
</dbReference>
<sequence length="143" mass="15603">MKKHMLLGALLAALGAAGAAHADDDDCRVPMERWQPREAVQKALQDRGWQVGRIRIDDGCYKVRGTDAQGADFKAKLDPATLEVVEMKRRDRRHEREDGDDDDHDDDDRPRGRGQGAPVTAPPADLPPPGGLLKGAPPAVVVR</sequence>
<proteinExistence type="predicted"/>
<dbReference type="RefSeq" id="WP_090757167.1">
    <property type="nucleotide sequence ID" value="NZ_FNGE01000020.1"/>
</dbReference>